<name>A0A917ZL59_9ACTN</name>
<dbReference type="PROSITE" id="PS51935">
    <property type="entry name" value="NLPC_P60"/>
    <property type="match status" value="1"/>
</dbReference>
<dbReference type="Proteomes" id="UP000641932">
    <property type="component" value="Unassembled WGS sequence"/>
</dbReference>
<dbReference type="InterPro" id="IPR038765">
    <property type="entry name" value="Papain-like_cys_pep_sf"/>
</dbReference>
<feature type="region of interest" description="Disordered" evidence="5">
    <location>
        <begin position="161"/>
        <end position="182"/>
    </location>
</feature>
<dbReference type="AlphaFoldDB" id="A0A917ZL59"/>
<comment type="caution">
    <text evidence="8">The sequence shown here is derived from an EMBL/GenBank/DDBJ whole genome shotgun (WGS) entry which is preliminary data.</text>
</comment>
<keyword evidence="9" id="KW-1185">Reference proteome</keyword>
<evidence type="ECO:0000256" key="4">
    <source>
        <dbReference type="ARBA" id="ARBA00022807"/>
    </source>
</evidence>
<comment type="similarity">
    <text evidence="1">Belongs to the peptidase C40 family.</text>
</comment>
<dbReference type="RefSeq" id="WP_189131329.1">
    <property type="nucleotide sequence ID" value="NZ_BMMS01000008.1"/>
</dbReference>
<dbReference type="SUPFAM" id="SSF54001">
    <property type="entry name" value="Cysteine proteinases"/>
    <property type="match status" value="1"/>
</dbReference>
<dbReference type="EMBL" id="BMMS01000008">
    <property type="protein sequence ID" value="GGO86012.1"/>
    <property type="molecule type" value="Genomic_DNA"/>
</dbReference>
<keyword evidence="3" id="KW-0378">Hydrolase</keyword>
<sequence>MSNRKRKKSKAALHALVIAALLGASGFLTVEMQKKKEEGRIPDLDVATAPHPNKQVSTKSYRYERLTKPARTVVREGGGSVVATFTDGARTANLTGPTRTFSEPRTTKEKVVTDQWVRLLPQPWTNGAEETSWFKDWFKKNLGSKSDDVFAVAFQYGDKAPTHKNDAGQRSRGDAIFGPIDPNGVAVGDQRKEQSDFYDYLGVAWQFKDGVLEYPEQEKYGALDCSGFVRMVYGYRMAYPLNGNDLSTDDGLPRTANGMATKGPGVPVLPLKKTGNKDPLYFYARPTSIDVLQPGDLIFFEIDRRTGTRMDHSGIYMGLDTAGHPRFVSSREEANGPTMGDLGGDSRLDGNGYYAKYLRTAKRL</sequence>
<feature type="compositionally biased region" description="Basic and acidic residues" evidence="5">
    <location>
        <begin position="161"/>
        <end position="173"/>
    </location>
</feature>
<feature type="domain" description="NlpC/P60" evidence="7">
    <location>
        <begin position="185"/>
        <end position="364"/>
    </location>
</feature>
<proteinExistence type="inferred from homology"/>
<keyword evidence="2" id="KW-0645">Protease</keyword>
<keyword evidence="6" id="KW-0732">Signal</keyword>
<accession>A0A917ZL59</accession>
<dbReference type="Pfam" id="PF00877">
    <property type="entry name" value="NLPC_P60"/>
    <property type="match status" value="1"/>
</dbReference>
<keyword evidence="4" id="KW-0788">Thiol protease</keyword>
<reference evidence="8" key="1">
    <citation type="journal article" date="2014" name="Int. J. Syst. Evol. Microbiol.">
        <title>Complete genome sequence of Corynebacterium casei LMG S-19264T (=DSM 44701T), isolated from a smear-ripened cheese.</title>
        <authorList>
            <consortium name="US DOE Joint Genome Institute (JGI-PGF)"/>
            <person name="Walter F."/>
            <person name="Albersmeier A."/>
            <person name="Kalinowski J."/>
            <person name="Ruckert C."/>
        </authorList>
    </citation>
    <scope>NUCLEOTIDE SEQUENCE</scope>
    <source>
        <strain evidence="8">CGMCC 4.7201</strain>
    </source>
</reference>
<dbReference type="GO" id="GO:0008234">
    <property type="term" value="F:cysteine-type peptidase activity"/>
    <property type="evidence" value="ECO:0007669"/>
    <property type="project" value="UniProtKB-KW"/>
</dbReference>
<organism evidence="8 9">
    <name type="scientific">Wenjunlia tyrosinilytica</name>
    <dbReference type="NCBI Taxonomy" id="1544741"/>
    <lineage>
        <taxon>Bacteria</taxon>
        <taxon>Bacillati</taxon>
        <taxon>Actinomycetota</taxon>
        <taxon>Actinomycetes</taxon>
        <taxon>Kitasatosporales</taxon>
        <taxon>Streptomycetaceae</taxon>
        <taxon>Wenjunlia</taxon>
    </lineage>
</organism>
<dbReference type="InterPro" id="IPR000064">
    <property type="entry name" value="NLP_P60_dom"/>
</dbReference>
<evidence type="ECO:0000256" key="1">
    <source>
        <dbReference type="ARBA" id="ARBA00007074"/>
    </source>
</evidence>
<dbReference type="Gene3D" id="3.90.1720.10">
    <property type="entry name" value="endopeptidase domain like (from Nostoc punctiforme)"/>
    <property type="match status" value="1"/>
</dbReference>
<gene>
    <name evidence="8" type="ORF">GCM10012280_21120</name>
</gene>
<reference evidence="8" key="2">
    <citation type="submission" date="2020-09" db="EMBL/GenBank/DDBJ databases">
        <authorList>
            <person name="Sun Q."/>
            <person name="Zhou Y."/>
        </authorList>
    </citation>
    <scope>NUCLEOTIDE SEQUENCE</scope>
    <source>
        <strain evidence="8">CGMCC 4.7201</strain>
    </source>
</reference>
<evidence type="ECO:0000256" key="3">
    <source>
        <dbReference type="ARBA" id="ARBA00022801"/>
    </source>
</evidence>
<evidence type="ECO:0000256" key="5">
    <source>
        <dbReference type="SAM" id="MobiDB-lite"/>
    </source>
</evidence>
<evidence type="ECO:0000313" key="9">
    <source>
        <dbReference type="Proteomes" id="UP000641932"/>
    </source>
</evidence>
<feature type="signal peptide" evidence="6">
    <location>
        <begin position="1"/>
        <end position="30"/>
    </location>
</feature>
<protein>
    <recommendedName>
        <fullName evidence="7">NlpC/P60 domain-containing protein</fullName>
    </recommendedName>
</protein>
<dbReference type="GO" id="GO:0006508">
    <property type="term" value="P:proteolysis"/>
    <property type="evidence" value="ECO:0007669"/>
    <property type="project" value="UniProtKB-KW"/>
</dbReference>
<evidence type="ECO:0000256" key="6">
    <source>
        <dbReference type="SAM" id="SignalP"/>
    </source>
</evidence>
<evidence type="ECO:0000259" key="7">
    <source>
        <dbReference type="PROSITE" id="PS51935"/>
    </source>
</evidence>
<feature type="chain" id="PRO_5039379689" description="NlpC/P60 domain-containing protein" evidence="6">
    <location>
        <begin position="31"/>
        <end position="364"/>
    </location>
</feature>
<evidence type="ECO:0000313" key="8">
    <source>
        <dbReference type="EMBL" id="GGO86012.1"/>
    </source>
</evidence>
<evidence type="ECO:0000256" key="2">
    <source>
        <dbReference type="ARBA" id="ARBA00022670"/>
    </source>
</evidence>